<sequence>MTSLTSRLARWRSGFVAVPRVRILFWAMLIAMLFYAIDLGAPIERGLHNIRDMIRSTPADGRVVVVEIDNSSLRAIPDWGSRRSLDARLVDNLFELGARQVVFDKVYTDPSPNGDDGVFAAALKRHAGHVTLATRFEVSRTTKKKEVLRPTPALANVAKLGSINVWRDFLGSTSGVPFSTRMDGKLYPSFASILSGQYSPRTDLFAPDFAIRADSVPTVNLTDVLSRSPATHIVKDRDVIIAKTADSLGDTHYVPGQGPIPGVYVHVIAAQTLRSSMPRDLGGIPALLFTLLACIAYVHATKSGARWLIGLGTFGVLLVAPVYLDAKHIAVQICPAMLLGIIVAVRARILVRAGHNATTGLPTLVGARTENRTVPYTLVAIKIGNHADLRATLTRAQEKLLITEIARRLQVGEALELMHGDDLFVWRTAEPISPQLFDHVEGLHALLSSPVSVGGRLIDLSVGFGIENERDRPLMNRVGSVEVAASEAASQGSKYRVHDPRRLEDATFRQSLLSQLDLALANGEIWVAYQPKLDLRGKRIIGAEALIRWSHPDRGMVPPDQFIPVAEQSNRIAGLTMFVLEHAIRDMRRLDTFDPEFSIAVNLSVRMLGEPNLADEIAALLAKHALPPHRLVLEITENEEIDPNGMHLKTLYALRALGLHLSIDDYGTKFSTLDYIRQLPASEIKIDQRFIGNVHQDRNAWIMARSTVELAHSLGLKVVAEGVELPETLAALTEMDCDVAQGYLISRPVRFPDLERFISATKMRRVA</sequence>
<dbReference type="InterPro" id="IPR001633">
    <property type="entry name" value="EAL_dom"/>
</dbReference>
<dbReference type="Gene3D" id="3.20.20.450">
    <property type="entry name" value="EAL domain"/>
    <property type="match status" value="1"/>
</dbReference>
<protein>
    <submittedName>
        <fullName evidence="3">EAL domain-containing protein (Putative c-di-GMP-specific phosphodiesterase class I)/CHASE2 domain-containing sensor protein</fullName>
    </submittedName>
</protein>
<keyword evidence="1" id="KW-0812">Transmembrane</keyword>
<dbReference type="InterPro" id="IPR050706">
    <property type="entry name" value="Cyclic-di-GMP_PDE-like"/>
</dbReference>
<reference evidence="3 4" key="1">
    <citation type="submission" date="2020-08" db="EMBL/GenBank/DDBJ databases">
        <title>Genomic Encyclopedia of Type Strains, Phase IV (KMG-IV): sequencing the most valuable type-strain genomes for metagenomic binning, comparative biology and taxonomic classification.</title>
        <authorList>
            <person name="Goeker M."/>
        </authorList>
    </citation>
    <scope>NUCLEOTIDE SEQUENCE [LARGE SCALE GENOMIC DNA]</scope>
    <source>
        <strain evidence="3 4">DSM 100044</strain>
    </source>
</reference>
<dbReference type="GO" id="GO:0071111">
    <property type="term" value="F:cyclic-guanylate-specific phosphodiesterase activity"/>
    <property type="evidence" value="ECO:0007669"/>
    <property type="project" value="InterPro"/>
</dbReference>
<feature type="transmembrane region" description="Helical" evidence="1">
    <location>
        <begin position="23"/>
        <end position="43"/>
    </location>
</feature>
<feature type="transmembrane region" description="Helical" evidence="1">
    <location>
        <begin position="329"/>
        <end position="349"/>
    </location>
</feature>
<keyword evidence="4" id="KW-1185">Reference proteome</keyword>
<comment type="caution">
    <text evidence="3">The sequence shown here is derived from an EMBL/GenBank/DDBJ whole genome shotgun (WGS) entry which is preliminary data.</text>
</comment>
<dbReference type="Pfam" id="PF00563">
    <property type="entry name" value="EAL"/>
    <property type="match status" value="1"/>
</dbReference>
<dbReference type="SUPFAM" id="SSF141868">
    <property type="entry name" value="EAL domain-like"/>
    <property type="match status" value="1"/>
</dbReference>
<keyword evidence="1" id="KW-0472">Membrane</keyword>
<dbReference type="EMBL" id="JACIJK010000013">
    <property type="protein sequence ID" value="MBB5716697.1"/>
    <property type="molecule type" value="Genomic_DNA"/>
</dbReference>
<feature type="domain" description="EAL" evidence="2">
    <location>
        <begin position="509"/>
        <end position="762"/>
    </location>
</feature>
<evidence type="ECO:0000259" key="2">
    <source>
        <dbReference type="PROSITE" id="PS50883"/>
    </source>
</evidence>
<dbReference type="InterPro" id="IPR007890">
    <property type="entry name" value="CHASE2"/>
</dbReference>
<name>A0A7W9BGD6_9SPHN</name>
<evidence type="ECO:0000313" key="3">
    <source>
        <dbReference type="EMBL" id="MBB5716697.1"/>
    </source>
</evidence>
<dbReference type="AlphaFoldDB" id="A0A7W9BGD6"/>
<keyword evidence="1" id="KW-1133">Transmembrane helix</keyword>
<proteinExistence type="predicted"/>
<dbReference type="Pfam" id="PF05226">
    <property type="entry name" value="CHASE2"/>
    <property type="match status" value="1"/>
</dbReference>
<evidence type="ECO:0000313" key="4">
    <source>
        <dbReference type="Proteomes" id="UP000546200"/>
    </source>
</evidence>
<evidence type="ECO:0000256" key="1">
    <source>
        <dbReference type="SAM" id="Phobius"/>
    </source>
</evidence>
<dbReference type="PANTHER" id="PTHR33121:SF70">
    <property type="entry name" value="SIGNALING PROTEIN YKOW"/>
    <property type="match status" value="1"/>
</dbReference>
<dbReference type="SMART" id="SM00052">
    <property type="entry name" value="EAL"/>
    <property type="match status" value="1"/>
</dbReference>
<feature type="transmembrane region" description="Helical" evidence="1">
    <location>
        <begin position="281"/>
        <end position="299"/>
    </location>
</feature>
<dbReference type="SMART" id="SM01080">
    <property type="entry name" value="CHASE2"/>
    <property type="match status" value="1"/>
</dbReference>
<gene>
    <name evidence="3" type="ORF">FHS94_003569</name>
</gene>
<dbReference type="InterPro" id="IPR035919">
    <property type="entry name" value="EAL_sf"/>
</dbReference>
<dbReference type="Proteomes" id="UP000546200">
    <property type="component" value="Unassembled WGS sequence"/>
</dbReference>
<organism evidence="3 4">
    <name type="scientific">Sphingomonas aerophila</name>
    <dbReference type="NCBI Taxonomy" id="1344948"/>
    <lineage>
        <taxon>Bacteria</taxon>
        <taxon>Pseudomonadati</taxon>
        <taxon>Pseudomonadota</taxon>
        <taxon>Alphaproteobacteria</taxon>
        <taxon>Sphingomonadales</taxon>
        <taxon>Sphingomonadaceae</taxon>
        <taxon>Sphingomonas</taxon>
    </lineage>
</organism>
<dbReference type="PROSITE" id="PS50883">
    <property type="entry name" value="EAL"/>
    <property type="match status" value="1"/>
</dbReference>
<accession>A0A7W9BGD6</accession>
<dbReference type="CDD" id="cd01948">
    <property type="entry name" value="EAL"/>
    <property type="match status" value="1"/>
</dbReference>
<dbReference type="PANTHER" id="PTHR33121">
    <property type="entry name" value="CYCLIC DI-GMP PHOSPHODIESTERASE PDEF"/>
    <property type="match status" value="1"/>
</dbReference>
<feature type="transmembrane region" description="Helical" evidence="1">
    <location>
        <begin position="305"/>
        <end position="324"/>
    </location>
</feature>